<keyword evidence="2 5" id="KW-0548">Nucleotidyltransferase</keyword>
<evidence type="ECO:0000313" key="5">
    <source>
        <dbReference type="EMBL" id="PWK56535.1"/>
    </source>
</evidence>
<feature type="domain" description="MobA-like NTP transferase" evidence="4">
    <location>
        <begin position="7"/>
        <end position="133"/>
    </location>
</feature>
<dbReference type="InterPro" id="IPR029044">
    <property type="entry name" value="Nucleotide-diphossugar_trans"/>
</dbReference>
<name>A0A316G8K5_9RHOB</name>
<dbReference type="KEGG" id="salo:EF888_21330"/>
<evidence type="ECO:0000256" key="3">
    <source>
        <dbReference type="ARBA" id="ARBA00022842"/>
    </source>
</evidence>
<keyword evidence="3" id="KW-0460">Magnesium</keyword>
<dbReference type="AlphaFoldDB" id="A0A316G8K5"/>
<dbReference type="OrthoDB" id="9788272at2"/>
<proteinExistence type="predicted"/>
<evidence type="ECO:0000256" key="2">
    <source>
        <dbReference type="ARBA" id="ARBA00022695"/>
    </source>
</evidence>
<dbReference type="InterPro" id="IPR050065">
    <property type="entry name" value="GlmU-like"/>
</dbReference>
<dbReference type="InterPro" id="IPR025877">
    <property type="entry name" value="MobA-like_NTP_Trfase"/>
</dbReference>
<dbReference type="CDD" id="cd06422">
    <property type="entry name" value="NTP_transferase_like_1"/>
    <property type="match status" value="1"/>
</dbReference>
<dbReference type="EMBL" id="QGGV01000004">
    <property type="protein sequence ID" value="PWK56535.1"/>
    <property type="molecule type" value="Genomic_DNA"/>
</dbReference>
<gene>
    <name evidence="5" type="ORF">C8D95_104207</name>
</gene>
<reference evidence="5 6" key="1">
    <citation type="submission" date="2018-05" db="EMBL/GenBank/DDBJ databases">
        <title>Genomic Encyclopedia of Type Strains, Phase IV (KMG-IV): sequencing the most valuable type-strain genomes for metagenomic binning, comparative biology and taxonomic classification.</title>
        <authorList>
            <person name="Goeker M."/>
        </authorList>
    </citation>
    <scope>NUCLEOTIDE SEQUENCE [LARGE SCALE GENOMIC DNA]</scope>
    <source>
        <strain evidence="5 6">DSM 103371</strain>
    </source>
</reference>
<dbReference type="Pfam" id="PF12804">
    <property type="entry name" value="NTP_transf_3"/>
    <property type="match status" value="1"/>
</dbReference>
<keyword evidence="1 5" id="KW-0808">Transferase</keyword>
<dbReference type="GO" id="GO:0016779">
    <property type="term" value="F:nucleotidyltransferase activity"/>
    <property type="evidence" value="ECO:0007669"/>
    <property type="project" value="UniProtKB-KW"/>
</dbReference>
<evidence type="ECO:0000256" key="1">
    <source>
        <dbReference type="ARBA" id="ARBA00022679"/>
    </source>
</evidence>
<accession>A0A316G8K5</accession>
<sequence>MTRPRAAMIFAAGFGTRMGDVTRHTPKPMLPLRGRPMIDHTIGILKEAGLTRIVANTHHLHDRIAPHLEASGVVISREDPQILETGGGLKAALPLLGPGPVMTANSDAIWIGRNPAATLIKAWKADMNALLLVSPAAGARGDFGLNGGRLERRGDYVYTGLQIIRTDRLDEIGDEVFSLNRYWDLLAEDGGLHGVVYDGVFCEAGDAAGLAKAERLLSNV</sequence>
<keyword evidence="6" id="KW-1185">Reference proteome</keyword>
<protein>
    <submittedName>
        <fullName evidence="5">MurNAc alpha-1-phosphate uridylyltransferase</fullName>
    </submittedName>
</protein>
<dbReference type="Proteomes" id="UP000245390">
    <property type="component" value="Unassembled WGS sequence"/>
</dbReference>
<dbReference type="PANTHER" id="PTHR43584">
    <property type="entry name" value="NUCLEOTIDYL TRANSFERASE"/>
    <property type="match status" value="1"/>
</dbReference>
<dbReference type="Gene3D" id="3.90.550.10">
    <property type="entry name" value="Spore Coat Polysaccharide Biosynthesis Protein SpsA, Chain A"/>
    <property type="match status" value="1"/>
</dbReference>
<organism evidence="5 6">
    <name type="scientific">Silicimonas algicola</name>
    <dbReference type="NCBI Taxonomy" id="1826607"/>
    <lineage>
        <taxon>Bacteria</taxon>
        <taxon>Pseudomonadati</taxon>
        <taxon>Pseudomonadota</taxon>
        <taxon>Alphaproteobacteria</taxon>
        <taxon>Rhodobacterales</taxon>
        <taxon>Paracoccaceae</taxon>
    </lineage>
</organism>
<comment type="caution">
    <text evidence="5">The sequence shown here is derived from an EMBL/GenBank/DDBJ whole genome shotgun (WGS) entry which is preliminary data.</text>
</comment>
<dbReference type="RefSeq" id="WP_109759222.1">
    <property type="nucleotide sequence ID" value="NZ_CP034588.1"/>
</dbReference>
<evidence type="ECO:0000259" key="4">
    <source>
        <dbReference type="Pfam" id="PF12804"/>
    </source>
</evidence>
<dbReference type="PANTHER" id="PTHR43584:SF8">
    <property type="entry name" value="N-ACETYLMURAMATE ALPHA-1-PHOSPHATE URIDYLYLTRANSFERASE"/>
    <property type="match status" value="1"/>
</dbReference>
<evidence type="ECO:0000313" key="6">
    <source>
        <dbReference type="Proteomes" id="UP000245390"/>
    </source>
</evidence>
<dbReference type="SUPFAM" id="SSF53448">
    <property type="entry name" value="Nucleotide-diphospho-sugar transferases"/>
    <property type="match status" value="1"/>
</dbReference>